<gene>
    <name evidence="5" type="ORF">WJT86_02750</name>
</gene>
<dbReference type="RefSeq" id="WP_346335956.1">
    <property type="nucleotide sequence ID" value="NZ_JBBYXI010000001.1"/>
</dbReference>
<comment type="caution">
    <text evidence="5">The sequence shown here is derived from an EMBL/GenBank/DDBJ whole genome shotgun (WGS) entry which is preliminary data.</text>
</comment>
<dbReference type="InterPro" id="IPR014718">
    <property type="entry name" value="GH-type_carb-bd"/>
</dbReference>
<organism evidence="5 6">
    <name type="scientific">Hohaiivirga grylli</name>
    <dbReference type="NCBI Taxonomy" id="3133970"/>
    <lineage>
        <taxon>Bacteria</taxon>
        <taxon>Pseudomonadati</taxon>
        <taxon>Pseudomonadota</taxon>
        <taxon>Alphaproteobacteria</taxon>
        <taxon>Hyphomicrobiales</taxon>
        <taxon>Methylobacteriaceae</taxon>
        <taxon>Hohaiivirga</taxon>
    </lineage>
</organism>
<name>A0ABV0BHF7_9HYPH</name>
<dbReference type="EC" id="5.1.3.15" evidence="4"/>
<evidence type="ECO:0000313" key="5">
    <source>
        <dbReference type="EMBL" id="MEN3929978.1"/>
    </source>
</evidence>
<comment type="similarity">
    <text evidence="2 4">Belongs to the glucose-6-phosphate 1-epimerase family.</text>
</comment>
<dbReference type="Gene3D" id="2.70.98.10">
    <property type="match status" value="1"/>
</dbReference>
<evidence type="ECO:0000256" key="1">
    <source>
        <dbReference type="ARBA" id="ARBA00001096"/>
    </source>
</evidence>
<dbReference type="PANTHER" id="PTHR11122:SF13">
    <property type="entry name" value="GLUCOSE-6-PHOSPHATE 1-EPIMERASE"/>
    <property type="match status" value="1"/>
</dbReference>
<comment type="catalytic activity">
    <reaction evidence="1">
        <text>alpha-D-glucose 6-phosphate = beta-D-glucose 6-phosphate</text>
        <dbReference type="Rhea" id="RHEA:16249"/>
        <dbReference type="ChEBI" id="CHEBI:58225"/>
        <dbReference type="ChEBI" id="CHEBI:58247"/>
        <dbReference type="EC" id="5.1.3.15"/>
    </reaction>
</comment>
<dbReference type="CDD" id="cd09020">
    <property type="entry name" value="D-hex-6-P-epi_like"/>
    <property type="match status" value="1"/>
</dbReference>
<accession>A0ABV0BHF7</accession>
<evidence type="ECO:0000256" key="2">
    <source>
        <dbReference type="ARBA" id="ARBA00005866"/>
    </source>
</evidence>
<proteinExistence type="inferred from homology"/>
<evidence type="ECO:0000313" key="6">
    <source>
        <dbReference type="Proteomes" id="UP001418637"/>
    </source>
</evidence>
<protein>
    <recommendedName>
        <fullName evidence="4">Putative glucose-6-phosphate 1-epimerase</fullName>
        <ecNumber evidence="4">5.1.3.15</ecNumber>
    </recommendedName>
</protein>
<dbReference type="SUPFAM" id="SSF74650">
    <property type="entry name" value="Galactose mutarotase-like"/>
    <property type="match status" value="1"/>
</dbReference>
<keyword evidence="3 4" id="KW-0413">Isomerase</keyword>
<dbReference type="InterPro" id="IPR025532">
    <property type="entry name" value="G6P_1-epimerase"/>
</dbReference>
<dbReference type="InterPro" id="IPR008183">
    <property type="entry name" value="Aldose_1/G6P_1-epimerase"/>
</dbReference>
<reference evidence="5 6" key="1">
    <citation type="submission" date="2024-04" db="EMBL/GenBank/DDBJ databases">
        <title>A novel species isolated from cricket.</title>
        <authorList>
            <person name="Wang H.-C."/>
        </authorList>
    </citation>
    <scope>NUCLEOTIDE SEQUENCE [LARGE SCALE GENOMIC DNA]</scope>
    <source>
        <strain evidence="5 6">WL0021</strain>
    </source>
</reference>
<dbReference type="Pfam" id="PF01263">
    <property type="entry name" value="Aldose_epim"/>
    <property type="match status" value="1"/>
</dbReference>
<dbReference type="InterPro" id="IPR011013">
    <property type="entry name" value="Gal_mutarotase_sf_dom"/>
</dbReference>
<dbReference type="PIRSF" id="PIRSF016020">
    <property type="entry name" value="PHexose_mutarotase"/>
    <property type="match status" value="1"/>
</dbReference>
<evidence type="ECO:0000256" key="3">
    <source>
        <dbReference type="ARBA" id="ARBA00023235"/>
    </source>
</evidence>
<dbReference type="PANTHER" id="PTHR11122">
    <property type="entry name" value="APOSPORY-ASSOCIATED PROTEIN C-RELATED"/>
    <property type="match status" value="1"/>
</dbReference>
<dbReference type="EMBL" id="JBBYXI010000001">
    <property type="protein sequence ID" value="MEN3929978.1"/>
    <property type="molecule type" value="Genomic_DNA"/>
</dbReference>
<sequence>MLIPSSIPTIRITSPEGDEATVSLFGAHVLSWKTADGQEELYLSEHADFSRNKAIRGGIPICFPQFADHGPGNFHGFARTMMWHYVDDGKPSQARFRLSATEETLSLWPHLFQVELLVALTENQLSVMLQVTNTGQKDFEFTAALHSYFRISDIAHAKINNLSGTSYLDKIDSLTNQIETRQAITFSGACDRIYYDAPDTLYLHDQKRQLLIQSKNMPDTVLWNPGHEGSMKMADMPDEDYKFMVCVEAGQIKSAITLKPNETWAGYQIITAL</sequence>
<keyword evidence="6" id="KW-1185">Reference proteome</keyword>
<dbReference type="Proteomes" id="UP001418637">
    <property type="component" value="Unassembled WGS sequence"/>
</dbReference>
<evidence type="ECO:0000256" key="4">
    <source>
        <dbReference type="PIRNR" id="PIRNR016020"/>
    </source>
</evidence>